<evidence type="ECO:0000313" key="16">
    <source>
        <dbReference type="Proteomes" id="UP001315686"/>
    </source>
</evidence>
<dbReference type="Gene3D" id="1.10.3810.10">
    <property type="entry name" value="Biosynthetic peptidoglycan transglycosylase-like"/>
    <property type="match status" value="1"/>
</dbReference>
<dbReference type="NCBIfam" id="TIGR02073">
    <property type="entry name" value="PBP_1c"/>
    <property type="match status" value="1"/>
</dbReference>
<proteinExistence type="inferred from homology"/>
<feature type="domain" description="Penicillin-binding protein transpeptidase" evidence="12">
    <location>
        <begin position="303"/>
        <end position="552"/>
    </location>
</feature>
<dbReference type="GO" id="GO:0030288">
    <property type="term" value="C:outer membrane-bounded periplasmic space"/>
    <property type="evidence" value="ECO:0007669"/>
    <property type="project" value="TreeGrafter"/>
</dbReference>
<evidence type="ECO:0000256" key="11">
    <source>
        <dbReference type="ARBA" id="ARBA00049902"/>
    </source>
</evidence>
<comment type="similarity">
    <text evidence="2">In the C-terminal section; belongs to the transpeptidase family.</text>
</comment>
<protein>
    <recommendedName>
        <fullName evidence="10">peptidoglycan glycosyltransferase</fullName>
        <ecNumber evidence="10">2.4.99.28</ecNumber>
    </recommendedName>
</protein>
<comment type="pathway">
    <text evidence="1">Cell wall biogenesis; peptidoglycan biosynthesis.</text>
</comment>
<dbReference type="AlphaFoldDB" id="A0AAP2CPU4"/>
<keyword evidence="4" id="KW-0121">Carboxypeptidase</keyword>
<dbReference type="InterPro" id="IPR050396">
    <property type="entry name" value="Glycosyltr_51/Transpeptidase"/>
</dbReference>
<dbReference type="Pfam" id="PF00905">
    <property type="entry name" value="Transpeptidase"/>
    <property type="match status" value="1"/>
</dbReference>
<dbReference type="InterPro" id="IPR009647">
    <property type="entry name" value="PBP_C"/>
</dbReference>
<dbReference type="InterPro" id="IPR012338">
    <property type="entry name" value="Beta-lactam/transpept-like"/>
</dbReference>
<dbReference type="InterPro" id="IPR001264">
    <property type="entry name" value="Glyco_trans_51"/>
</dbReference>
<comment type="catalytic activity">
    <reaction evidence="11">
        <text>[GlcNAc-(1-&gt;4)-Mur2Ac(oyl-L-Ala-gamma-D-Glu-L-Lys-D-Ala-D-Ala)](n)-di-trans,octa-cis-undecaprenyl diphosphate + beta-D-GlcNAc-(1-&gt;4)-Mur2Ac(oyl-L-Ala-gamma-D-Glu-L-Lys-D-Ala-D-Ala)-di-trans,octa-cis-undecaprenyl diphosphate = [GlcNAc-(1-&gt;4)-Mur2Ac(oyl-L-Ala-gamma-D-Glu-L-Lys-D-Ala-D-Ala)](n+1)-di-trans,octa-cis-undecaprenyl diphosphate + di-trans,octa-cis-undecaprenyl diphosphate + H(+)</text>
        <dbReference type="Rhea" id="RHEA:23708"/>
        <dbReference type="Rhea" id="RHEA-COMP:9602"/>
        <dbReference type="Rhea" id="RHEA-COMP:9603"/>
        <dbReference type="ChEBI" id="CHEBI:15378"/>
        <dbReference type="ChEBI" id="CHEBI:58405"/>
        <dbReference type="ChEBI" id="CHEBI:60033"/>
        <dbReference type="ChEBI" id="CHEBI:78435"/>
        <dbReference type="EC" id="2.4.99.28"/>
    </reaction>
</comment>
<dbReference type="RefSeq" id="WP_327793731.1">
    <property type="nucleotide sequence ID" value="NZ_JADQAZ010000002.1"/>
</dbReference>
<reference evidence="15 16" key="1">
    <citation type="journal article" date="2021" name="Arch. Microbiol.">
        <title>Harenicola maris gen. nov., sp. nov. isolated from the Sea of Japan shallow sediments.</title>
        <authorList>
            <person name="Romanenko L.A."/>
            <person name="Kurilenko V.V."/>
            <person name="Chernysheva N.Y."/>
            <person name="Tekutyeva L.A."/>
            <person name="Velansky P.V."/>
            <person name="Svetashev V.I."/>
            <person name="Isaeva M.P."/>
        </authorList>
    </citation>
    <scope>NUCLEOTIDE SEQUENCE [LARGE SCALE GENOMIC DNA]</scope>
    <source>
        <strain evidence="15 16">KMM 3653</strain>
    </source>
</reference>
<dbReference type="SUPFAM" id="SSF56601">
    <property type="entry name" value="beta-lactamase/transpeptidase-like"/>
    <property type="match status" value="1"/>
</dbReference>
<dbReference type="PANTHER" id="PTHR32282">
    <property type="entry name" value="BINDING PROTEIN TRANSPEPTIDASE, PUTATIVE-RELATED"/>
    <property type="match status" value="1"/>
</dbReference>
<dbReference type="Gene3D" id="3.40.710.10">
    <property type="entry name" value="DD-peptidase/beta-lactamase superfamily"/>
    <property type="match status" value="1"/>
</dbReference>
<keyword evidence="8" id="KW-0378">Hydrolase</keyword>
<dbReference type="GO" id="GO:0004180">
    <property type="term" value="F:carboxypeptidase activity"/>
    <property type="evidence" value="ECO:0007669"/>
    <property type="project" value="UniProtKB-KW"/>
</dbReference>
<dbReference type="GO" id="GO:0008955">
    <property type="term" value="F:peptidoglycan glycosyltransferase activity"/>
    <property type="evidence" value="ECO:0007669"/>
    <property type="project" value="UniProtKB-EC"/>
</dbReference>
<name>A0AAP2CPU4_9RHOB</name>
<evidence type="ECO:0000256" key="9">
    <source>
        <dbReference type="ARBA" id="ARBA00023268"/>
    </source>
</evidence>
<dbReference type="InterPro" id="IPR001460">
    <property type="entry name" value="PCN-bd_Tpept"/>
</dbReference>
<evidence type="ECO:0000256" key="6">
    <source>
        <dbReference type="ARBA" id="ARBA00022676"/>
    </source>
</evidence>
<evidence type="ECO:0000256" key="1">
    <source>
        <dbReference type="ARBA" id="ARBA00004752"/>
    </source>
</evidence>
<comment type="similarity">
    <text evidence="3">In the N-terminal section; belongs to the glycosyltransferase 51 family.</text>
</comment>
<keyword evidence="6" id="KW-0328">Glycosyltransferase</keyword>
<evidence type="ECO:0000256" key="3">
    <source>
        <dbReference type="ARBA" id="ARBA00007739"/>
    </source>
</evidence>
<keyword evidence="7" id="KW-0808">Transferase</keyword>
<dbReference type="Pfam" id="PF06832">
    <property type="entry name" value="BiPBP_C"/>
    <property type="match status" value="1"/>
</dbReference>
<comment type="caution">
    <text evidence="15">The sequence shown here is derived from an EMBL/GenBank/DDBJ whole genome shotgun (WGS) entry which is preliminary data.</text>
</comment>
<dbReference type="GO" id="GO:0006508">
    <property type="term" value="P:proteolysis"/>
    <property type="evidence" value="ECO:0007669"/>
    <property type="project" value="UniProtKB-KW"/>
</dbReference>
<dbReference type="PANTHER" id="PTHR32282:SF15">
    <property type="entry name" value="PENICILLIN-BINDING PROTEIN 1C"/>
    <property type="match status" value="1"/>
</dbReference>
<keyword evidence="5" id="KW-0645">Protease</keyword>
<evidence type="ECO:0000259" key="12">
    <source>
        <dbReference type="Pfam" id="PF00905"/>
    </source>
</evidence>
<dbReference type="InterPro" id="IPR011815">
    <property type="entry name" value="PBP_1c"/>
</dbReference>
<dbReference type="GO" id="GO:0009252">
    <property type="term" value="P:peptidoglycan biosynthetic process"/>
    <property type="evidence" value="ECO:0007669"/>
    <property type="project" value="InterPro"/>
</dbReference>
<evidence type="ECO:0000256" key="2">
    <source>
        <dbReference type="ARBA" id="ARBA00007090"/>
    </source>
</evidence>
<dbReference type="Pfam" id="PF00912">
    <property type="entry name" value="Transgly"/>
    <property type="match status" value="1"/>
</dbReference>
<dbReference type="InterPro" id="IPR023346">
    <property type="entry name" value="Lysozyme-like_dom_sf"/>
</dbReference>
<dbReference type="Proteomes" id="UP001315686">
    <property type="component" value="Unassembled WGS sequence"/>
</dbReference>
<evidence type="ECO:0000259" key="14">
    <source>
        <dbReference type="Pfam" id="PF06832"/>
    </source>
</evidence>
<evidence type="ECO:0000259" key="13">
    <source>
        <dbReference type="Pfam" id="PF00912"/>
    </source>
</evidence>
<dbReference type="EC" id="2.4.99.28" evidence="10"/>
<evidence type="ECO:0000256" key="4">
    <source>
        <dbReference type="ARBA" id="ARBA00022645"/>
    </source>
</evidence>
<evidence type="ECO:0000256" key="7">
    <source>
        <dbReference type="ARBA" id="ARBA00022679"/>
    </source>
</evidence>
<keyword evidence="16" id="KW-1185">Reference proteome</keyword>
<feature type="domain" description="Glycosyl transferase family 51" evidence="13">
    <location>
        <begin position="59"/>
        <end position="225"/>
    </location>
</feature>
<sequence length="680" mass="72399">MRPARWLIGAAVALGLAGAARDGFDDWVDATQMPPLLAETSVEVLGRDGTLLRAFTVADGRWRLGVEAGEVDAGYIAMLTGFEDKRFWDHAGVDPRAMARALWQAALNGRVISGGSTLTMQTARLLEDGTTGQWGGKLRQMRVALAMERRLSKAQILTLYLNRAPFGGNLEGVRAASFAYFGKEPRRLTPAQAALLVALPQSPEARRPDRAPGRAAAARRRVLHRAVAGGLLSADAAQAALLDPVPNSRAAFPALAPHLAERLMQAEPLTQRHVTTIDPGLQRQLEALARARAAAAGRQLSLAILVADHRSGEVLASVGSPDYTDLPRQGYVDMTRALRSPGSTLKPLVYGLAFDQGLAHPETLIDDRPQDFAGYAPLNFDGEFRGTLRVREALQLSLNLPVVALTQAIGPANLMTRLRHSGAEPKLPGGAPGLAIALGGVGLTLHDLTQLYAALANHGESRPLHVLPQQAQAGKTVLTPEAAWQVGHILSGLAPPPRASIGPMAYKTGTSYGHRDTWAVGYDGEHVIGVWMGRADGTPVPGAFGGDVAAPILFEAFDRLKPRREALPPPPPGVLLLSTAALPQPLQRFAPRDAAFTADPHAPKLAFPPDGAELEMQPTDSLVVKVRDGIPPFTWLANGRPLAVKARGRSAELPHPGPGFVTLSVIDAKGRSAQSRVRLR</sequence>
<feature type="domain" description="Penicillin-binding C-terminal" evidence="14">
    <location>
        <begin position="596"/>
        <end position="677"/>
    </location>
</feature>
<gene>
    <name evidence="15" type="primary">pbpC</name>
    <name evidence="15" type="ORF">IV417_08880</name>
</gene>
<dbReference type="GO" id="GO:0008658">
    <property type="term" value="F:penicillin binding"/>
    <property type="evidence" value="ECO:0007669"/>
    <property type="project" value="InterPro"/>
</dbReference>
<evidence type="ECO:0000256" key="8">
    <source>
        <dbReference type="ARBA" id="ARBA00022801"/>
    </source>
</evidence>
<evidence type="ECO:0000256" key="5">
    <source>
        <dbReference type="ARBA" id="ARBA00022670"/>
    </source>
</evidence>
<evidence type="ECO:0000256" key="10">
    <source>
        <dbReference type="ARBA" id="ARBA00044770"/>
    </source>
</evidence>
<evidence type="ECO:0000313" key="15">
    <source>
        <dbReference type="EMBL" id="MBT0957500.1"/>
    </source>
</evidence>
<accession>A0AAP2CPU4</accession>
<dbReference type="InterPro" id="IPR036950">
    <property type="entry name" value="PBP_transglycosylase"/>
</dbReference>
<dbReference type="EMBL" id="JADQAZ010000002">
    <property type="protein sequence ID" value="MBT0957500.1"/>
    <property type="molecule type" value="Genomic_DNA"/>
</dbReference>
<organism evidence="15 16">
    <name type="scientific">Harenicola maris</name>
    <dbReference type="NCBI Taxonomy" id="2841044"/>
    <lineage>
        <taxon>Bacteria</taxon>
        <taxon>Pseudomonadati</taxon>
        <taxon>Pseudomonadota</taxon>
        <taxon>Alphaproteobacteria</taxon>
        <taxon>Rhodobacterales</taxon>
        <taxon>Paracoccaceae</taxon>
        <taxon>Harenicola</taxon>
    </lineage>
</organism>
<keyword evidence="9" id="KW-0511">Multifunctional enzyme</keyword>
<dbReference type="SUPFAM" id="SSF53955">
    <property type="entry name" value="Lysozyme-like"/>
    <property type="match status" value="1"/>
</dbReference>